<evidence type="ECO:0000313" key="4">
    <source>
        <dbReference type="EMBL" id="EAR83767.1"/>
    </source>
</evidence>
<dbReference type="InterPro" id="IPR001841">
    <property type="entry name" value="Znf_RING"/>
</dbReference>
<feature type="transmembrane region" description="Helical" evidence="2">
    <location>
        <begin position="35"/>
        <end position="55"/>
    </location>
</feature>
<dbReference type="InterPro" id="IPR013083">
    <property type="entry name" value="Znf_RING/FYVE/PHD"/>
</dbReference>
<dbReference type="AlphaFoldDB" id="I7LZF1"/>
<dbReference type="KEGG" id="tet:TTHERM_00825620"/>
<evidence type="ECO:0000256" key="2">
    <source>
        <dbReference type="SAM" id="Phobius"/>
    </source>
</evidence>
<protein>
    <submittedName>
        <fullName evidence="4">Zinc finger protein</fullName>
    </submittedName>
</protein>
<dbReference type="PROSITE" id="PS50089">
    <property type="entry name" value="ZF_RING_2"/>
    <property type="match status" value="1"/>
</dbReference>
<evidence type="ECO:0000313" key="5">
    <source>
        <dbReference type="Proteomes" id="UP000009168"/>
    </source>
</evidence>
<keyword evidence="5" id="KW-1185">Reference proteome</keyword>
<keyword evidence="1" id="KW-0863">Zinc-finger</keyword>
<organism evidence="4 5">
    <name type="scientific">Tetrahymena thermophila (strain SB210)</name>
    <dbReference type="NCBI Taxonomy" id="312017"/>
    <lineage>
        <taxon>Eukaryota</taxon>
        <taxon>Sar</taxon>
        <taxon>Alveolata</taxon>
        <taxon>Ciliophora</taxon>
        <taxon>Intramacronucleata</taxon>
        <taxon>Oligohymenophorea</taxon>
        <taxon>Hymenostomatida</taxon>
        <taxon>Tetrahymenina</taxon>
        <taxon>Tetrahymenidae</taxon>
        <taxon>Tetrahymena</taxon>
    </lineage>
</organism>
<dbReference type="Gene3D" id="3.30.40.10">
    <property type="entry name" value="Zinc/RING finger domain, C3HC4 (zinc finger)"/>
    <property type="match status" value="1"/>
</dbReference>
<keyword evidence="2" id="KW-1133">Transmembrane helix</keyword>
<dbReference type="EMBL" id="GG662507">
    <property type="protein sequence ID" value="EAR83767.1"/>
    <property type="molecule type" value="Genomic_DNA"/>
</dbReference>
<keyword evidence="2" id="KW-0472">Membrane</keyword>
<dbReference type="InParanoid" id="I7LZF1"/>
<keyword evidence="1" id="KW-0479">Metal-binding</keyword>
<proteinExistence type="predicted"/>
<reference evidence="5" key="1">
    <citation type="journal article" date="2006" name="PLoS Biol.">
        <title>Macronuclear genome sequence of the ciliate Tetrahymena thermophila, a model eukaryote.</title>
        <authorList>
            <person name="Eisen J.A."/>
            <person name="Coyne R.S."/>
            <person name="Wu M."/>
            <person name="Wu D."/>
            <person name="Thiagarajan M."/>
            <person name="Wortman J.R."/>
            <person name="Badger J.H."/>
            <person name="Ren Q."/>
            <person name="Amedeo P."/>
            <person name="Jones K.M."/>
            <person name="Tallon L.J."/>
            <person name="Delcher A.L."/>
            <person name="Salzberg S.L."/>
            <person name="Silva J.C."/>
            <person name="Haas B.J."/>
            <person name="Majoros W.H."/>
            <person name="Farzad M."/>
            <person name="Carlton J.M."/>
            <person name="Smith R.K. Jr."/>
            <person name="Garg J."/>
            <person name="Pearlman R.E."/>
            <person name="Karrer K.M."/>
            <person name="Sun L."/>
            <person name="Manning G."/>
            <person name="Elde N.C."/>
            <person name="Turkewitz A.P."/>
            <person name="Asai D.J."/>
            <person name="Wilkes D.E."/>
            <person name="Wang Y."/>
            <person name="Cai H."/>
            <person name="Collins K."/>
            <person name="Stewart B.A."/>
            <person name="Lee S.R."/>
            <person name="Wilamowska K."/>
            <person name="Weinberg Z."/>
            <person name="Ruzzo W.L."/>
            <person name="Wloga D."/>
            <person name="Gaertig J."/>
            <person name="Frankel J."/>
            <person name="Tsao C.-C."/>
            <person name="Gorovsky M.A."/>
            <person name="Keeling P.J."/>
            <person name="Waller R.F."/>
            <person name="Patron N.J."/>
            <person name="Cherry J.M."/>
            <person name="Stover N.A."/>
            <person name="Krieger C.J."/>
            <person name="del Toro C."/>
            <person name="Ryder H.F."/>
            <person name="Williamson S.C."/>
            <person name="Barbeau R.A."/>
            <person name="Hamilton E.P."/>
            <person name="Orias E."/>
        </authorList>
    </citation>
    <scope>NUCLEOTIDE SEQUENCE [LARGE SCALE GENOMIC DNA]</scope>
    <source>
        <strain evidence="5">SB210</strain>
    </source>
</reference>
<feature type="transmembrane region" description="Helical" evidence="2">
    <location>
        <begin position="67"/>
        <end position="87"/>
    </location>
</feature>
<dbReference type="GO" id="GO:0008270">
    <property type="term" value="F:zinc ion binding"/>
    <property type="evidence" value="ECO:0007669"/>
    <property type="project" value="UniProtKB-KW"/>
</dbReference>
<dbReference type="Proteomes" id="UP000009168">
    <property type="component" value="Unassembled WGS sequence"/>
</dbReference>
<feature type="transmembrane region" description="Helical" evidence="2">
    <location>
        <begin position="107"/>
        <end position="129"/>
    </location>
</feature>
<evidence type="ECO:0000259" key="3">
    <source>
        <dbReference type="PROSITE" id="PS50089"/>
    </source>
</evidence>
<dbReference type="HOGENOM" id="CLU_1211904_0_0_1"/>
<dbReference type="RefSeq" id="XP_001031430.1">
    <property type="nucleotide sequence ID" value="XM_001031430.1"/>
</dbReference>
<keyword evidence="2" id="KW-0812">Transmembrane</keyword>
<accession>I7LZF1</accession>
<keyword evidence="1" id="KW-0862">Zinc</keyword>
<dbReference type="SUPFAM" id="SSF57850">
    <property type="entry name" value="RING/U-box"/>
    <property type="match status" value="1"/>
</dbReference>
<feature type="domain" description="RING-type" evidence="3">
    <location>
        <begin position="147"/>
        <end position="203"/>
    </location>
</feature>
<sequence>MLVVDNICVFALIYIIYFMICLTIIYQFSSFAIDFTLSIFYAFYYIIIQGGCYSYTLIFNNYLTQTIFIPFYKIAQFIYATIISNYVDFVCQFMRTAQYDQIFKLELIMISTTTLYIIYKIAWITYAYFKIINNKEITPQFYYNEDCCFCFCSLNQLNDEIEVLKCKHAFHTSCMSKYIIHQNSQQSLYFKKQDQTINCPHCRTPIYRNNEKKEACDQFMLNMQFVGYS</sequence>
<evidence type="ECO:0000256" key="1">
    <source>
        <dbReference type="PROSITE-ProRule" id="PRU00175"/>
    </source>
</evidence>
<feature type="transmembrane region" description="Helical" evidence="2">
    <location>
        <begin position="7"/>
        <end position="29"/>
    </location>
</feature>
<name>I7LZF1_TETTS</name>
<dbReference type="GeneID" id="7830339"/>
<dbReference type="OrthoDB" id="8062037at2759"/>
<gene>
    <name evidence="4" type="ORF">TTHERM_00825620</name>
</gene>